<evidence type="ECO:0000313" key="2">
    <source>
        <dbReference type="EMBL" id="MDC4247660.1"/>
    </source>
</evidence>
<dbReference type="RefSeq" id="WP_272471374.1">
    <property type="nucleotide sequence ID" value="NZ_JAMWMK010000007.1"/>
</dbReference>
<gene>
    <name evidence="2" type="ORF">M3X98_06275</name>
</gene>
<keyword evidence="2" id="KW-0255">Endonuclease</keyword>
<dbReference type="Gene3D" id="3.40.570.10">
    <property type="entry name" value="Extracellular Endonuclease, subunit A"/>
    <property type="match status" value="1"/>
</dbReference>
<organism evidence="2 3">
    <name type="scientific">Enterococcus faecium</name>
    <name type="common">Streptococcus faecium</name>
    <dbReference type="NCBI Taxonomy" id="1352"/>
    <lineage>
        <taxon>Bacteria</taxon>
        <taxon>Bacillati</taxon>
        <taxon>Bacillota</taxon>
        <taxon>Bacilli</taxon>
        <taxon>Lactobacillales</taxon>
        <taxon>Enterococcaceae</taxon>
        <taxon>Enterococcus</taxon>
    </lineage>
</organism>
<proteinExistence type="predicted"/>
<dbReference type="AlphaFoldDB" id="A0A9X3XU65"/>
<evidence type="ECO:0000259" key="1">
    <source>
        <dbReference type="Pfam" id="PF13930"/>
    </source>
</evidence>
<dbReference type="Pfam" id="PF13930">
    <property type="entry name" value="Endonuclea_NS_2"/>
    <property type="match status" value="1"/>
</dbReference>
<dbReference type="EMBL" id="JAMWMK010000007">
    <property type="protein sequence ID" value="MDC4247660.1"/>
    <property type="molecule type" value="Genomic_DNA"/>
</dbReference>
<keyword evidence="2" id="KW-0540">Nuclease</keyword>
<name>A0A9X3XU65_ENTFC</name>
<accession>A0A9X3XU65</accession>
<keyword evidence="2" id="KW-0378">Hydrolase</keyword>
<dbReference type="Proteomes" id="UP001141166">
    <property type="component" value="Unassembled WGS sequence"/>
</dbReference>
<sequence length="246" mass="28213">MKKLKKGLWGIFALIGLVVVGSEWNQSPTDLSADLSKTFHDVIQFFADKPAQEQEATVNAGQKQVEIVNHNQPSFSEKELSLELGAWQRFYKLDRLNRVGEANAMLHKSMMSTEKRERLYIDPTGWKQKKMKNGDYLYNRCHLIGFQLTGENNNPKNLMTGTRSFNTPGMVEYENQVAEYLRKTGNHVRYRVTPHFKGDELVARGVQLEAQSIEDNQISFNVYIHNTQEGYTIDYLTGSSRATNKE</sequence>
<comment type="caution">
    <text evidence="2">The sequence shown here is derived from an EMBL/GenBank/DDBJ whole genome shotgun (WGS) entry which is preliminary data.</text>
</comment>
<feature type="domain" description="Type VII secretion system protein EssD-like" evidence="1">
    <location>
        <begin position="84"/>
        <end position="212"/>
    </location>
</feature>
<reference evidence="2" key="1">
    <citation type="submission" date="2022-05" db="EMBL/GenBank/DDBJ databases">
        <title>Draft genome sequences of Clostridium perfringens strains isolated from Peru.</title>
        <authorList>
            <person name="Hurtado R."/>
            <person name="Lima L."/>
            <person name="Sousa T."/>
            <person name="Jaiswal A.K."/>
            <person name="Tiwari S."/>
            <person name="Maturrano L."/>
            <person name="Brenig B."/>
            <person name="Azevedo V."/>
        </authorList>
    </citation>
    <scope>NUCLEOTIDE SEQUENCE</scope>
    <source>
        <strain evidence="2">CP4</strain>
    </source>
</reference>
<dbReference type="InterPro" id="IPR044929">
    <property type="entry name" value="DNA/RNA_non-sp_Endonuclease_sf"/>
</dbReference>
<dbReference type="GO" id="GO:0004519">
    <property type="term" value="F:endonuclease activity"/>
    <property type="evidence" value="ECO:0007669"/>
    <property type="project" value="UniProtKB-KW"/>
</dbReference>
<dbReference type="InterPro" id="IPR044927">
    <property type="entry name" value="Endonuclea_NS_2"/>
</dbReference>
<evidence type="ECO:0000313" key="3">
    <source>
        <dbReference type="Proteomes" id="UP001141166"/>
    </source>
</evidence>
<protein>
    <submittedName>
        <fullName evidence="2">DNA/RNA non-specific endonuclease</fullName>
    </submittedName>
</protein>